<organism evidence="3 4">
    <name type="scientific">Mesorhabditis spiculigera</name>
    <dbReference type="NCBI Taxonomy" id="96644"/>
    <lineage>
        <taxon>Eukaryota</taxon>
        <taxon>Metazoa</taxon>
        <taxon>Ecdysozoa</taxon>
        <taxon>Nematoda</taxon>
        <taxon>Chromadorea</taxon>
        <taxon>Rhabditida</taxon>
        <taxon>Rhabditina</taxon>
        <taxon>Rhabditomorpha</taxon>
        <taxon>Rhabditoidea</taxon>
        <taxon>Rhabditidae</taxon>
        <taxon>Mesorhabditinae</taxon>
        <taxon>Mesorhabditis</taxon>
    </lineage>
</organism>
<evidence type="ECO:0000313" key="3">
    <source>
        <dbReference type="EMBL" id="CAJ0575196.1"/>
    </source>
</evidence>
<proteinExistence type="predicted"/>
<dbReference type="PANTHER" id="PTHR31967">
    <property type="entry name" value="GROUNDHOG (HEDGEHOG-LIKE FAMILY)-RELATED"/>
    <property type="match status" value="1"/>
</dbReference>
<reference evidence="3" key="1">
    <citation type="submission" date="2023-06" db="EMBL/GenBank/DDBJ databases">
        <authorList>
            <person name="Delattre M."/>
        </authorList>
    </citation>
    <scope>NUCLEOTIDE SEQUENCE</scope>
    <source>
        <strain evidence="3">AF72</strain>
    </source>
</reference>
<keyword evidence="1" id="KW-1133">Transmembrane helix</keyword>
<dbReference type="EMBL" id="CATQJA010002636">
    <property type="protein sequence ID" value="CAJ0575196.1"/>
    <property type="molecule type" value="Genomic_DNA"/>
</dbReference>
<evidence type="ECO:0000256" key="1">
    <source>
        <dbReference type="SAM" id="Phobius"/>
    </source>
</evidence>
<protein>
    <recommendedName>
        <fullName evidence="2">Nucleotide-diphospho-sugar transferase domain-containing protein</fullName>
    </recommendedName>
</protein>
<gene>
    <name evidence="3" type="ORF">MSPICULIGERA_LOCUS13511</name>
</gene>
<comment type="caution">
    <text evidence="3">The sequence shown here is derived from an EMBL/GenBank/DDBJ whole genome shotgun (WGS) entry which is preliminary data.</text>
</comment>
<evidence type="ECO:0000259" key="2">
    <source>
        <dbReference type="Pfam" id="PF03407"/>
    </source>
</evidence>
<dbReference type="Proteomes" id="UP001177023">
    <property type="component" value="Unassembled WGS sequence"/>
</dbReference>
<accession>A0AA36CVY2</accession>
<dbReference type="Pfam" id="PF03407">
    <property type="entry name" value="Nucleotid_trans"/>
    <property type="match status" value="1"/>
</dbReference>
<keyword evidence="1" id="KW-0812">Transmembrane</keyword>
<dbReference type="InterPro" id="IPR005069">
    <property type="entry name" value="Nucl-diP-sugar_transferase"/>
</dbReference>
<feature type="transmembrane region" description="Helical" evidence="1">
    <location>
        <begin position="9"/>
        <end position="29"/>
    </location>
</feature>
<keyword evidence="4" id="KW-1185">Reference proteome</keyword>
<name>A0AA36CVY2_9BILA</name>
<feature type="domain" description="Nucleotide-diphospho-sugar transferase" evidence="2">
    <location>
        <begin position="87"/>
        <end position="279"/>
    </location>
</feature>
<evidence type="ECO:0000313" key="4">
    <source>
        <dbReference type="Proteomes" id="UP001177023"/>
    </source>
</evidence>
<feature type="non-terminal residue" evidence="3">
    <location>
        <position position="359"/>
    </location>
</feature>
<keyword evidence="1" id="KW-0472">Membrane</keyword>
<sequence>MKTPSVARLFFYTFLLLVLRKIGIALYSMSTVFRHGSTVSEEALLKNPEFLSMLPRLGNDTYVLFLNRYALDMTFNWLCNTREMEGVHQRALFLTMDQESTDKLRHLYPELKIARLIVPALEDPFNYGDGPYQLFYLLRANIALTLAKFGHNFWMIQQDTFWRTPLAQTMLESEELQKADIVFDSAGTNTSDLIAGGYYYARSTPKTVDYFEKLVRDLSWWYAPDNGYMTYLCYRRFAECVNMPFSWITNWQWMLYPTSQVPHLVQFDGYTRLGGKLAAMKQMGFHFMDAETKMCNASAVTAAQTMVTQGLRPKLVIESGHAQFATYSRLIEIFQSNSALAWLLYNFCLPFGHYVMLTM</sequence>
<dbReference type="PANTHER" id="PTHR31967:SF9">
    <property type="entry name" value="NUCLEOTIDE-DIPHOSPHO-SUGAR TRANSFERASE DOMAIN-CONTAINING PROTEIN"/>
    <property type="match status" value="1"/>
</dbReference>
<dbReference type="AlphaFoldDB" id="A0AA36CVY2"/>